<feature type="binding site" evidence="8">
    <location>
        <position position="273"/>
    </location>
    <ligand>
        <name>substrate</name>
    </ligand>
</feature>
<dbReference type="GO" id="GO:0005737">
    <property type="term" value="C:cytoplasm"/>
    <property type="evidence" value="ECO:0007669"/>
    <property type="project" value="UniProtKB-SubCell"/>
</dbReference>
<evidence type="ECO:0000256" key="7">
    <source>
        <dbReference type="ARBA" id="ARBA00048117"/>
    </source>
</evidence>
<dbReference type="FunFam" id="3.30.420.40:FF:000040">
    <property type="entry name" value="tRNA N6-adenosine threonylcarbamoyltransferase"/>
    <property type="match status" value="1"/>
</dbReference>
<keyword evidence="1 8" id="KW-0963">Cytoplasm</keyword>
<accession>A0A540UY51</accession>
<dbReference type="NCBIfam" id="TIGR00329">
    <property type="entry name" value="gcp_kae1"/>
    <property type="match status" value="1"/>
</dbReference>
<sequence length="345" mass="37104">MENLILAIETSCDETAASVVRNGNEILSNVVASQIESQKRFGGVVPEIASRHHVEQITIVIEEALAKANIVPSDLDAVAVTEGPGLVGALLIGINAAKAFAFAHGLPIIGVHHIAGHIYATALVEEMQFPLLALVVSGGHTELVYMKEHGSFEVIGETRDDAAGEAYDKVARVLNLPYPGGPHIDRMAHEAKRGVEFPRAWLEDSYDFSFSGLKSAVINYKHNLEQRGEKIVPEEIAKGFQDSVVEVLTTKTVRAAKDFGVKQVIVAGGVSANRGLRESLRKALEQEGIPFTAPPLNLCTDNAAMIAACAAYMYEAGVRSDLSMNGLPGKELKSWIGENDNLRQS</sequence>
<dbReference type="NCBIfam" id="TIGR03723">
    <property type="entry name" value="T6A_TsaD_YgjD"/>
    <property type="match status" value="1"/>
</dbReference>
<keyword evidence="2 8" id="KW-0808">Transferase</keyword>
<dbReference type="PANTHER" id="PTHR11735:SF6">
    <property type="entry name" value="TRNA N6-ADENOSINE THREONYLCARBAMOYLTRANSFERASE, MITOCHONDRIAL"/>
    <property type="match status" value="1"/>
</dbReference>
<feature type="binding site" evidence="8">
    <location>
        <position position="301"/>
    </location>
    <ligand>
        <name>Fe cation</name>
        <dbReference type="ChEBI" id="CHEBI:24875"/>
    </ligand>
</feature>
<evidence type="ECO:0000313" key="11">
    <source>
        <dbReference type="Proteomes" id="UP000315753"/>
    </source>
</evidence>
<dbReference type="FunFam" id="3.30.420.40:FF:000012">
    <property type="entry name" value="tRNA N6-adenosine threonylcarbamoyltransferase"/>
    <property type="match status" value="1"/>
</dbReference>
<comment type="subcellular location">
    <subcellularLocation>
        <location evidence="8">Cytoplasm</location>
    </subcellularLocation>
</comment>
<dbReference type="InterPro" id="IPR022450">
    <property type="entry name" value="TsaD"/>
</dbReference>
<keyword evidence="3 8" id="KW-0819">tRNA processing</keyword>
<dbReference type="OrthoDB" id="9806197at2"/>
<dbReference type="GO" id="GO:0005506">
    <property type="term" value="F:iron ion binding"/>
    <property type="evidence" value="ECO:0007669"/>
    <property type="project" value="UniProtKB-UniRule"/>
</dbReference>
<feature type="binding site" evidence="8">
    <location>
        <begin position="135"/>
        <end position="139"/>
    </location>
    <ligand>
        <name>substrate</name>
    </ligand>
</feature>
<evidence type="ECO:0000256" key="3">
    <source>
        <dbReference type="ARBA" id="ARBA00022694"/>
    </source>
</evidence>
<proteinExistence type="inferred from homology"/>
<name>A0A540UY51_9BACL</name>
<comment type="caution">
    <text evidence="10">The sequence shown here is derived from an EMBL/GenBank/DDBJ whole genome shotgun (WGS) entry which is preliminary data.</text>
</comment>
<keyword evidence="11" id="KW-1185">Reference proteome</keyword>
<dbReference type="EC" id="2.3.1.234" evidence="8"/>
<evidence type="ECO:0000256" key="8">
    <source>
        <dbReference type="HAMAP-Rule" id="MF_01445"/>
    </source>
</evidence>
<feature type="binding site" evidence="8">
    <location>
        <position position="168"/>
    </location>
    <ligand>
        <name>substrate</name>
    </ligand>
</feature>
<dbReference type="PRINTS" id="PR00789">
    <property type="entry name" value="OSIALOPTASE"/>
</dbReference>
<evidence type="ECO:0000256" key="4">
    <source>
        <dbReference type="ARBA" id="ARBA00022723"/>
    </source>
</evidence>
<feature type="binding site" evidence="8">
    <location>
        <position position="181"/>
    </location>
    <ligand>
        <name>substrate</name>
    </ligand>
</feature>
<dbReference type="GO" id="GO:0002949">
    <property type="term" value="P:tRNA threonylcarbamoyladenosine modification"/>
    <property type="evidence" value="ECO:0007669"/>
    <property type="project" value="UniProtKB-UniRule"/>
</dbReference>
<dbReference type="EMBL" id="VIGD01000019">
    <property type="protein sequence ID" value="TQE89415.1"/>
    <property type="molecule type" value="Genomic_DNA"/>
</dbReference>
<evidence type="ECO:0000259" key="9">
    <source>
        <dbReference type="Pfam" id="PF00814"/>
    </source>
</evidence>
<dbReference type="Pfam" id="PF00814">
    <property type="entry name" value="TsaD"/>
    <property type="match status" value="1"/>
</dbReference>
<gene>
    <name evidence="8 10" type="primary">tsaD</name>
    <name evidence="10" type="ORF">FKZ59_12320</name>
</gene>
<evidence type="ECO:0000256" key="6">
    <source>
        <dbReference type="ARBA" id="ARBA00023315"/>
    </source>
</evidence>
<dbReference type="RefSeq" id="WP_141603060.1">
    <property type="nucleotide sequence ID" value="NZ_JARMSB010000039.1"/>
</dbReference>
<reference evidence="10 11" key="1">
    <citation type="submission" date="2019-06" db="EMBL/GenBank/DDBJ databases">
        <title>Genome sequence of Ureibacillus terrenus.</title>
        <authorList>
            <person name="Maclea K.S."/>
            <person name="Simoes M."/>
        </authorList>
    </citation>
    <scope>NUCLEOTIDE SEQUENCE [LARGE SCALE GENOMIC DNA]</scope>
    <source>
        <strain evidence="10 11">ATCC BAA-384</strain>
    </source>
</reference>
<feature type="domain" description="Gcp-like" evidence="9">
    <location>
        <begin position="25"/>
        <end position="307"/>
    </location>
</feature>
<evidence type="ECO:0000256" key="1">
    <source>
        <dbReference type="ARBA" id="ARBA00022490"/>
    </source>
</evidence>
<dbReference type="GO" id="GO:0061711">
    <property type="term" value="F:tRNA N(6)-L-threonylcarbamoyladenine synthase activity"/>
    <property type="evidence" value="ECO:0007669"/>
    <property type="project" value="UniProtKB-EC"/>
</dbReference>
<feature type="binding site" evidence="8">
    <location>
        <position position="113"/>
    </location>
    <ligand>
        <name>Fe cation</name>
        <dbReference type="ChEBI" id="CHEBI:24875"/>
    </ligand>
</feature>
<dbReference type="PANTHER" id="PTHR11735">
    <property type="entry name" value="TRNA N6-ADENOSINE THREONYLCARBAMOYLTRANSFERASE"/>
    <property type="match status" value="1"/>
</dbReference>
<feature type="binding site" evidence="8">
    <location>
        <position position="185"/>
    </location>
    <ligand>
        <name>substrate</name>
    </ligand>
</feature>
<dbReference type="InterPro" id="IPR000905">
    <property type="entry name" value="Gcp-like_dom"/>
</dbReference>
<comment type="cofactor">
    <cofactor evidence="8">
        <name>Fe(2+)</name>
        <dbReference type="ChEBI" id="CHEBI:29033"/>
    </cofactor>
    <text evidence="8">Binds 1 Fe(2+) ion per subunit.</text>
</comment>
<dbReference type="InterPro" id="IPR017860">
    <property type="entry name" value="Peptidase_M22_CS"/>
</dbReference>
<keyword evidence="6 8" id="KW-0012">Acyltransferase</keyword>
<dbReference type="PROSITE" id="PS01016">
    <property type="entry name" value="GLYCOPROTEASE"/>
    <property type="match status" value="1"/>
</dbReference>
<dbReference type="InterPro" id="IPR017861">
    <property type="entry name" value="KAE1/TsaD"/>
</dbReference>
<dbReference type="HAMAP" id="MF_01445">
    <property type="entry name" value="TsaD"/>
    <property type="match status" value="1"/>
</dbReference>
<comment type="similarity">
    <text evidence="8">Belongs to the KAE1 / TsaD family.</text>
</comment>
<keyword evidence="5 8" id="KW-0408">Iron</keyword>
<dbReference type="Proteomes" id="UP000315753">
    <property type="component" value="Unassembled WGS sequence"/>
</dbReference>
<protein>
    <recommendedName>
        <fullName evidence="8">tRNA N6-adenosine threonylcarbamoyltransferase</fullName>
        <ecNumber evidence="8">2.3.1.234</ecNumber>
    </recommendedName>
    <alternativeName>
        <fullName evidence="8">N6-L-threonylcarbamoyladenine synthase</fullName>
        <shortName evidence="8">t(6)A synthase</shortName>
    </alternativeName>
    <alternativeName>
        <fullName evidence="8">t(6)A37 threonylcarbamoyladenosine biosynthesis protein TsaD</fullName>
    </alternativeName>
    <alternativeName>
        <fullName evidence="8">tRNA threonylcarbamoyladenosine biosynthesis protein TsaD</fullName>
    </alternativeName>
</protein>
<evidence type="ECO:0000256" key="5">
    <source>
        <dbReference type="ARBA" id="ARBA00023004"/>
    </source>
</evidence>
<comment type="catalytic activity">
    <reaction evidence="7 8">
        <text>L-threonylcarbamoyladenylate + adenosine(37) in tRNA = N(6)-L-threonylcarbamoyladenosine(37) in tRNA + AMP + H(+)</text>
        <dbReference type="Rhea" id="RHEA:37059"/>
        <dbReference type="Rhea" id="RHEA-COMP:10162"/>
        <dbReference type="Rhea" id="RHEA-COMP:10163"/>
        <dbReference type="ChEBI" id="CHEBI:15378"/>
        <dbReference type="ChEBI" id="CHEBI:73682"/>
        <dbReference type="ChEBI" id="CHEBI:74411"/>
        <dbReference type="ChEBI" id="CHEBI:74418"/>
        <dbReference type="ChEBI" id="CHEBI:456215"/>
        <dbReference type="EC" id="2.3.1.234"/>
    </reaction>
</comment>
<organism evidence="10 11">
    <name type="scientific">Ureibacillus terrenus</name>
    <dbReference type="NCBI Taxonomy" id="118246"/>
    <lineage>
        <taxon>Bacteria</taxon>
        <taxon>Bacillati</taxon>
        <taxon>Bacillota</taxon>
        <taxon>Bacilli</taxon>
        <taxon>Bacillales</taxon>
        <taxon>Caryophanaceae</taxon>
        <taxon>Ureibacillus</taxon>
    </lineage>
</organism>
<dbReference type="AlphaFoldDB" id="A0A540UY51"/>
<dbReference type="CDD" id="cd24133">
    <property type="entry name" value="ASKHA_NBD_TsaD_bac"/>
    <property type="match status" value="1"/>
</dbReference>
<evidence type="ECO:0000313" key="10">
    <source>
        <dbReference type="EMBL" id="TQE89415.1"/>
    </source>
</evidence>
<keyword evidence="4 8" id="KW-0479">Metal-binding</keyword>
<dbReference type="InterPro" id="IPR043129">
    <property type="entry name" value="ATPase_NBD"/>
</dbReference>
<dbReference type="SUPFAM" id="SSF53067">
    <property type="entry name" value="Actin-like ATPase domain"/>
    <property type="match status" value="1"/>
</dbReference>
<evidence type="ECO:0000256" key="2">
    <source>
        <dbReference type="ARBA" id="ARBA00022679"/>
    </source>
</evidence>
<dbReference type="Gene3D" id="3.30.420.40">
    <property type="match status" value="2"/>
</dbReference>
<feature type="binding site" evidence="8">
    <location>
        <position position="117"/>
    </location>
    <ligand>
        <name>Fe cation</name>
        <dbReference type="ChEBI" id="CHEBI:24875"/>
    </ligand>
</feature>
<comment type="function">
    <text evidence="8">Required for the formation of a threonylcarbamoyl group on adenosine at position 37 (t(6)A37) in tRNAs that read codons beginning with adenine. Is involved in the transfer of the threonylcarbamoyl moiety of threonylcarbamoyl-AMP (TC-AMP) to the N6 group of A37, together with TsaE and TsaB. TsaD likely plays a direct catalytic role in this reaction.</text>
</comment>